<evidence type="ECO:0000313" key="2">
    <source>
        <dbReference type="EMBL" id="KAK8564019.1"/>
    </source>
</evidence>
<dbReference type="InterPro" id="IPR002156">
    <property type="entry name" value="RNaseH_domain"/>
</dbReference>
<dbReference type="PANTHER" id="PTHR47723:SF19">
    <property type="entry name" value="POLYNUCLEOTIDYL TRANSFERASE, RIBONUCLEASE H-LIKE SUPERFAMILY PROTEIN"/>
    <property type="match status" value="1"/>
</dbReference>
<dbReference type="SUPFAM" id="SSF53098">
    <property type="entry name" value="Ribonuclease H-like"/>
    <property type="match status" value="1"/>
</dbReference>
<dbReference type="CDD" id="cd06222">
    <property type="entry name" value="RNase_H_like"/>
    <property type="match status" value="1"/>
</dbReference>
<dbReference type="PANTHER" id="PTHR47723">
    <property type="entry name" value="OS05G0353850 PROTEIN"/>
    <property type="match status" value="1"/>
</dbReference>
<dbReference type="InterPro" id="IPR012337">
    <property type="entry name" value="RNaseH-like_sf"/>
</dbReference>
<keyword evidence="3" id="KW-1185">Reference proteome</keyword>
<proteinExistence type="predicted"/>
<reference evidence="2 3" key="1">
    <citation type="journal article" date="2024" name="G3 (Bethesda)">
        <title>Genome assembly of Hibiscus sabdariffa L. provides insights into metabolisms of medicinal natural products.</title>
        <authorList>
            <person name="Kim T."/>
        </authorList>
    </citation>
    <scope>NUCLEOTIDE SEQUENCE [LARGE SCALE GENOMIC DNA]</scope>
    <source>
        <strain evidence="2">TK-2024</strain>
        <tissue evidence="2">Old leaves</tissue>
    </source>
</reference>
<dbReference type="InterPro" id="IPR044730">
    <property type="entry name" value="RNase_H-like_dom_plant"/>
</dbReference>
<evidence type="ECO:0000259" key="1">
    <source>
        <dbReference type="Pfam" id="PF13456"/>
    </source>
</evidence>
<feature type="domain" description="RNase H type-1" evidence="1">
    <location>
        <begin position="193"/>
        <end position="245"/>
    </location>
</feature>
<dbReference type="EMBL" id="JBBPBM010000011">
    <property type="protein sequence ID" value="KAK8564019.1"/>
    <property type="molecule type" value="Genomic_DNA"/>
</dbReference>
<dbReference type="Pfam" id="PF13456">
    <property type="entry name" value="RVT_3"/>
    <property type="match status" value="1"/>
</dbReference>
<protein>
    <recommendedName>
        <fullName evidence="1">RNase H type-1 domain-containing protein</fullName>
    </recommendedName>
</protein>
<comment type="caution">
    <text evidence="2">The sequence shown here is derived from an EMBL/GenBank/DDBJ whole genome shotgun (WGS) entry which is preliminary data.</text>
</comment>
<dbReference type="Proteomes" id="UP001472677">
    <property type="component" value="Unassembled WGS sequence"/>
</dbReference>
<name>A0ABR2ERM9_9ROSI</name>
<dbReference type="InterPro" id="IPR053151">
    <property type="entry name" value="RNase_H-like"/>
</dbReference>
<accession>A0ABR2ERM9</accession>
<evidence type="ECO:0000313" key="3">
    <source>
        <dbReference type="Proteomes" id="UP001472677"/>
    </source>
</evidence>
<sequence length="250" mass="27882">MEIIIEVKLVMEKRLSSSRETPKLDVWGGSVERRKIHWVKWTNICCPKYLGGLGVIDPNIQNRALLGKCVWKFANEKESLWQQVIRCKYNYGENSLLPVEPMYRRLSLLWNGVIKSFFKDDAVGNMLRNNFILQLVHLDEIRFLLGVNGNVSGLSREDIVADPSLADKSKTSGQSRFSVMSWTPPLPGVLKLNVDGAVASVGRAGGVGGLLRNNDGKCFLSFSRHVGQVPPLLAEILAIKIGLELFFNSA</sequence>
<gene>
    <name evidence="2" type="ORF">V6N12_036151</name>
</gene>
<organism evidence="2 3">
    <name type="scientific">Hibiscus sabdariffa</name>
    <name type="common">roselle</name>
    <dbReference type="NCBI Taxonomy" id="183260"/>
    <lineage>
        <taxon>Eukaryota</taxon>
        <taxon>Viridiplantae</taxon>
        <taxon>Streptophyta</taxon>
        <taxon>Embryophyta</taxon>
        <taxon>Tracheophyta</taxon>
        <taxon>Spermatophyta</taxon>
        <taxon>Magnoliopsida</taxon>
        <taxon>eudicotyledons</taxon>
        <taxon>Gunneridae</taxon>
        <taxon>Pentapetalae</taxon>
        <taxon>rosids</taxon>
        <taxon>malvids</taxon>
        <taxon>Malvales</taxon>
        <taxon>Malvaceae</taxon>
        <taxon>Malvoideae</taxon>
        <taxon>Hibiscus</taxon>
    </lineage>
</organism>